<gene>
    <name evidence="1" type="ORF">CYR79_07585</name>
</gene>
<dbReference type="Proteomes" id="UP000234579">
    <property type="component" value="Unassembled WGS sequence"/>
</dbReference>
<dbReference type="SUPFAM" id="SSF56300">
    <property type="entry name" value="Metallo-dependent phosphatases"/>
    <property type="match status" value="1"/>
</dbReference>
<evidence type="ECO:0000313" key="2">
    <source>
        <dbReference type="Proteomes" id="UP000234579"/>
    </source>
</evidence>
<evidence type="ECO:0000313" key="1">
    <source>
        <dbReference type="EMBL" id="PLA76156.1"/>
    </source>
</evidence>
<dbReference type="AlphaFoldDB" id="A0A2I2A9U4"/>
<accession>A0A2I2A9U4</accession>
<proteinExistence type="predicted"/>
<protein>
    <submittedName>
        <fullName evidence="1">Phosphoesterase</fullName>
    </submittedName>
</protein>
<organism evidence="1 2">
    <name type="scientific">Ligilactobacillus agilis</name>
    <dbReference type="NCBI Taxonomy" id="1601"/>
    <lineage>
        <taxon>Bacteria</taxon>
        <taxon>Bacillati</taxon>
        <taxon>Bacillota</taxon>
        <taxon>Bacilli</taxon>
        <taxon>Lactobacillales</taxon>
        <taxon>Lactobacillaceae</taxon>
        <taxon>Ligilactobacillus</taxon>
    </lineage>
</organism>
<feature type="non-terminal residue" evidence="1">
    <location>
        <position position="51"/>
    </location>
</feature>
<sequence length="51" mass="5777">MKIVVSSDNHLDVNRISPAEALAFQAQYLNQIKADYYLFAGDMFSQLPLTK</sequence>
<name>A0A2I2A9U4_9LACO</name>
<dbReference type="Gene3D" id="3.60.21.10">
    <property type="match status" value="1"/>
</dbReference>
<comment type="caution">
    <text evidence="1">The sequence shown here is derived from an EMBL/GenBank/DDBJ whole genome shotgun (WGS) entry which is preliminary data.</text>
</comment>
<dbReference type="InterPro" id="IPR029052">
    <property type="entry name" value="Metallo-depent_PP-like"/>
</dbReference>
<dbReference type="EMBL" id="PKGI01000037">
    <property type="protein sequence ID" value="PLA76156.1"/>
    <property type="molecule type" value="Genomic_DNA"/>
</dbReference>
<reference evidence="2" key="1">
    <citation type="submission" date="2017-12" db="EMBL/GenBank/DDBJ databases">
        <authorList>
            <person name="Christensen H."/>
        </authorList>
    </citation>
    <scope>NUCLEOTIDE SEQUENCE [LARGE SCALE GENOMIC DNA]</scope>
    <source>
        <strain evidence="2">268A</strain>
    </source>
</reference>